<evidence type="ECO:0000313" key="1">
    <source>
        <dbReference type="EMBL" id="CAL1413991.1"/>
    </source>
</evidence>
<dbReference type="Proteomes" id="UP001497516">
    <property type="component" value="Chromosome 9"/>
</dbReference>
<evidence type="ECO:0000313" key="2">
    <source>
        <dbReference type="Proteomes" id="UP001497516"/>
    </source>
</evidence>
<protein>
    <submittedName>
        <fullName evidence="1">Uncharacterized protein</fullName>
    </submittedName>
</protein>
<sequence length="165" mass="18331">MATQLTVKLSSIGFGDACLLPFDYSCQRRVCGKTPRNQAASFHLSSSATSPQVVDSSLDLSFLCPQVHLHLFVTAWLRSPLAVVQKWKWFFIFPDPDFKARCFKSSLTNSPPWRSSWPVKPRKSLVKRHLGLCRGGLGCVQGGGLLEKPGGGEVVRRWMRVVVEG</sequence>
<dbReference type="EMBL" id="OZ034822">
    <property type="protein sequence ID" value="CAL1413991.1"/>
    <property type="molecule type" value="Genomic_DNA"/>
</dbReference>
<proteinExistence type="predicted"/>
<gene>
    <name evidence="1" type="ORF">LTRI10_LOCUS53183</name>
</gene>
<organism evidence="1 2">
    <name type="scientific">Linum trigynum</name>
    <dbReference type="NCBI Taxonomy" id="586398"/>
    <lineage>
        <taxon>Eukaryota</taxon>
        <taxon>Viridiplantae</taxon>
        <taxon>Streptophyta</taxon>
        <taxon>Embryophyta</taxon>
        <taxon>Tracheophyta</taxon>
        <taxon>Spermatophyta</taxon>
        <taxon>Magnoliopsida</taxon>
        <taxon>eudicotyledons</taxon>
        <taxon>Gunneridae</taxon>
        <taxon>Pentapetalae</taxon>
        <taxon>rosids</taxon>
        <taxon>fabids</taxon>
        <taxon>Malpighiales</taxon>
        <taxon>Linaceae</taxon>
        <taxon>Linum</taxon>
    </lineage>
</organism>
<accession>A0AAV2GT65</accession>
<name>A0AAV2GT65_9ROSI</name>
<dbReference type="AlphaFoldDB" id="A0AAV2GT65"/>
<reference evidence="1 2" key="1">
    <citation type="submission" date="2024-04" db="EMBL/GenBank/DDBJ databases">
        <authorList>
            <person name="Fracassetti M."/>
        </authorList>
    </citation>
    <scope>NUCLEOTIDE SEQUENCE [LARGE SCALE GENOMIC DNA]</scope>
</reference>
<keyword evidence="2" id="KW-1185">Reference proteome</keyword>